<sequence length="164" mass="18293">MFEKPQLFYAPAGSARPRGEARVLLWDRRASSRLHMSPEARVYSSPCSVLLSAVCSEGKSEAAVMVTTWRPSSLSFSVIGCVRECEGLWCCGVVECGWRREWRLLSPLTAGYPHPALHPTSRSPALPARMLARECQVRSNTSPLPNFPTFTPVLVRPHTLTLRR</sequence>
<gene>
    <name evidence="1" type="ORF">E2C01_013130</name>
</gene>
<organism evidence="1 2">
    <name type="scientific">Portunus trituberculatus</name>
    <name type="common">Swimming crab</name>
    <name type="synonym">Neptunus trituberculatus</name>
    <dbReference type="NCBI Taxonomy" id="210409"/>
    <lineage>
        <taxon>Eukaryota</taxon>
        <taxon>Metazoa</taxon>
        <taxon>Ecdysozoa</taxon>
        <taxon>Arthropoda</taxon>
        <taxon>Crustacea</taxon>
        <taxon>Multicrustacea</taxon>
        <taxon>Malacostraca</taxon>
        <taxon>Eumalacostraca</taxon>
        <taxon>Eucarida</taxon>
        <taxon>Decapoda</taxon>
        <taxon>Pleocyemata</taxon>
        <taxon>Brachyura</taxon>
        <taxon>Eubrachyura</taxon>
        <taxon>Portunoidea</taxon>
        <taxon>Portunidae</taxon>
        <taxon>Portuninae</taxon>
        <taxon>Portunus</taxon>
    </lineage>
</organism>
<evidence type="ECO:0000313" key="2">
    <source>
        <dbReference type="Proteomes" id="UP000324222"/>
    </source>
</evidence>
<keyword evidence="2" id="KW-1185">Reference proteome</keyword>
<dbReference type="EMBL" id="VSRR010000846">
    <property type="protein sequence ID" value="MPC20197.1"/>
    <property type="molecule type" value="Genomic_DNA"/>
</dbReference>
<proteinExistence type="predicted"/>
<protein>
    <submittedName>
        <fullName evidence="1">Uncharacterized protein</fullName>
    </submittedName>
</protein>
<reference evidence="1 2" key="1">
    <citation type="submission" date="2019-05" db="EMBL/GenBank/DDBJ databases">
        <title>Another draft genome of Portunus trituberculatus and its Hox gene families provides insights of decapod evolution.</title>
        <authorList>
            <person name="Jeong J.-H."/>
            <person name="Song I."/>
            <person name="Kim S."/>
            <person name="Choi T."/>
            <person name="Kim D."/>
            <person name="Ryu S."/>
            <person name="Kim W."/>
        </authorList>
    </citation>
    <scope>NUCLEOTIDE SEQUENCE [LARGE SCALE GENOMIC DNA]</scope>
    <source>
        <tissue evidence="1">Muscle</tissue>
    </source>
</reference>
<comment type="caution">
    <text evidence="1">The sequence shown here is derived from an EMBL/GenBank/DDBJ whole genome shotgun (WGS) entry which is preliminary data.</text>
</comment>
<accession>A0A5B7DG99</accession>
<dbReference type="AlphaFoldDB" id="A0A5B7DG99"/>
<dbReference type="Proteomes" id="UP000324222">
    <property type="component" value="Unassembled WGS sequence"/>
</dbReference>
<name>A0A5B7DG99_PORTR</name>
<evidence type="ECO:0000313" key="1">
    <source>
        <dbReference type="EMBL" id="MPC20197.1"/>
    </source>
</evidence>